<dbReference type="HOGENOM" id="CLU_2718798_0_0_0"/>
<dbReference type="Proteomes" id="UP000001366">
    <property type="component" value="Chromosome"/>
</dbReference>
<evidence type="ECO:0000313" key="1">
    <source>
        <dbReference type="EMBL" id="ACO03459.1"/>
    </source>
</evidence>
<dbReference type="GO" id="GO:0003796">
    <property type="term" value="F:lysozyme activity"/>
    <property type="evidence" value="ECO:0007669"/>
    <property type="project" value="UniProtKB-EC"/>
</dbReference>
<evidence type="ECO:0000313" key="2">
    <source>
        <dbReference type="Proteomes" id="UP000001366"/>
    </source>
</evidence>
<accession>C0QSE1</accession>
<protein>
    <submittedName>
        <fullName evidence="1">Lysozyme (Muramidase) (Lytic enzyme) (Protein P15)</fullName>
        <ecNumber evidence="1">3.2.1.17</ecNumber>
    </submittedName>
</protein>
<organism evidence="1 2">
    <name type="scientific">Persephonella marina (strain DSM 14350 / EX-H1)</name>
    <dbReference type="NCBI Taxonomy" id="123214"/>
    <lineage>
        <taxon>Bacteria</taxon>
        <taxon>Pseudomonadati</taxon>
        <taxon>Aquificota</taxon>
        <taxon>Aquificia</taxon>
        <taxon>Aquificales</taxon>
        <taxon>Hydrogenothermaceae</taxon>
        <taxon>Persephonella</taxon>
    </lineage>
</organism>
<keyword evidence="2" id="KW-1185">Reference proteome</keyword>
<keyword evidence="1" id="KW-0326">Glycosidase</keyword>
<reference evidence="1 2" key="1">
    <citation type="journal article" date="2009" name="J. Bacteriol.">
        <title>Complete and draft genome sequences of six members of the Aquificales.</title>
        <authorList>
            <person name="Reysenbach A.L."/>
            <person name="Hamamura N."/>
            <person name="Podar M."/>
            <person name="Griffiths E."/>
            <person name="Ferreira S."/>
            <person name="Hochstein R."/>
            <person name="Heidelberg J."/>
            <person name="Johnson J."/>
            <person name="Mead D."/>
            <person name="Pohorille A."/>
            <person name="Sarmiento M."/>
            <person name="Schweighofer K."/>
            <person name="Seshadri R."/>
            <person name="Voytek M.A."/>
        </authorList>
    </citation>
    <scope>NUCLEOTIDE SEQUENCE [LARGE SCALE GENOMIC DNA]</scope>
    <source>
        <strain evidence="2">DSM 14350 / EX-H1</strain>
    </source>
</reference>
<name>C0QSE1_PERMH</name>
<dbReference type="EC" id="3.2.1.17" evidence="1"/>
<keyword evidence="1" id="KW-0378">Hydrolase</keyword>
<dbReference type="STRING" id="123214.PERMA_1824"/>
<proteinExistence type="predicted"/>
<dbReference type="EMBL" id="CP001230">
    <property type="protein sequence ID" value="ACO03459.1"/>
    <property type="molecule type" value="Genomic_DNA"/>
</dbReference>
<sequence length="72" mass="8927">MYFYNLIDTTVFEFLYNEELQEKAFQEFIEKRKINFSVEELKSDPEKIRRFARYYNGDEIGYARKIEKLLRV</sequence>
<dbReference type="KEGG" id="pmx:PERMA_1824"/>
<dbReference type="PaxDb" id="123214-PERMA_1824"/>
<dbReference type="AlphaFoldDB" id="C0QSE1"/>
<gene>
    <name evidence="1" type="ordered locus">PERMA_1824</name>
</gene>